<keyword evidence="9" id="KW-0539">Nucleus</keyword>
<keyword evidence="8 10" id="KW-0206">Cytoskeleton</keyword>
<dbReference type="InterPro" id="IPR001372">
    <property type="entry name" value="Dynein_light_chain_typ-1/2"/>
</dbReference>
<dbReference type="Proteomes" id="UP000492821">
    <property type="component" value="Unassembled WGS sequence"/>
</dbReference>
<proteinExistence type="inferred from homology"/>
<dbReference type="InterPro" id="IPR037177">
    <property type="entry name" value="DLC_sf"/>
</dbReference>
<keyword evidence="10" id="KW-0243">Dynein</keyword>
<dbReference type="FunFam" id="3.30.740.10:FF:000005">
    <property type="entry name" value="Dynein light chain"/>
    <property type="match status" value="1"/>
</dbReference>
<dbReference type="WBParaSite" id="Pan_g1975.t1">
    <property type="protein sequence ID" value="Pan_g1975.t1"/>
    <property type="gene ID" value="Pan_g1975"/>
</dbReference>
<dbReference type="GO" id="GO:0015031">
    <property type="term" value="P:protein transport"/>
    <property type="evidence" value="ECO:0007669"/>
    <property type="project" value="UniProtKB-KW"/>
</dbReference>
<dbReference type="GO" id="GO:0005634">
    <property type="term" value="C:nucleus"/>
    <property type="evidence" value="ECO:0007669"/>
    <property type="project" value="UniProtKB-SubCell"/>
</dbReference>
<evidence type="ECO:0000313" key="13">
    <source>
        <dbReference type="WBParaSite" id="Pan_g8954.t1"/>
    </source>
</evidence>
<evidence type="ECO:0000256" key="7">
    <source>
        <dbReference type="ARBA" id="ARBA00022927"/>
    </source>
</evidence>
<keyword evidence="10" id="KW-0505">Motor protein</keyword>
<evidence type="ECO:0000256" key="10">
    <source>
        <dbReference type="RuleBase" id="RU365010"/>
    </source>
</evidence>
<sequence length="92" mass="10684">MAPKVDTKPMIETSDMPKPMRDHAMRFVEPLILQQMSDDELANQLREAFDKAYGRGWNCLVGRDFGAYVQHEPRTLAFFYVDRTAVMIFKAK</sequence>
<organism evidence="11 13">
    <name type="scientific">Panagrellus redivivus</name>
    <name type="common">Microworm</name>
    <dbReference type="NCBI Taxonomy" id="6233"/>
    <lineage>
        <taxon>Eukaryota</taxon>
        <taxon>Metazoa</taxon>
        <taxon>Ecdysozoa</taxon>
        <taxon>Nematoda</taxon>
        <taxon>Chromadorea</taxon>
        <taxon>Rhabditida</taxon>
        <taxon>Tylenchina</taxon>
        <taxon>Panagrolaimomorpha</taxon>
        <taxon>Panagrolaimoidea</taxon>
        <taxon>Panagrolaimidae</taxon>
        <taxon>Panagrellus</taxon>
    </lineage>
</organism>
<dbReference type="AlphaFoldDB" id="A0A7E4WAN0"/>
<evidence type="ECO:0000256" key="1">
    <source>
        <dbReference type="ARBA" id="ARBA00004123"/>
    </source>
</evidence>
<evidence type="ECO:0000313" key="12">
    <source>
        <dbReference type="WBParaSite" id="Pan_g1975.t1"/>
    </source>
</evidence>
<reference evidence="12 13" key="2">
    <citation type="submission" date="2020-10" db="UniProtKB">
        <authorList>
            <consortium name="WormBaseParasite"/>
        </authorList>
    </citation>
    <scope>IDENTIFICATION</scope>
</reference>
<keyword evidence="7" id="KW-0653">Protein transport</keyword>
<evidence type="ECO:0000256" key="5">
    <source>
        <dbReference type="ARBA" id="ARBA00022701"/>
    </source>
</evidence>
<evidence type="ECO:0000256" key="2">
    <source>
        <dbReference type="ARBA" id="ARBA00004245"/>
    </source>
</evidence>
<reference evidence="11" key="1">
    <citation type="journal article" date="2013" name="Genetics">
        <title>The draft genome and transcriptome of Panagrellus redivivus are shaped by the harsh demands of a free-living lifestyle.</title>
        <authorList>
            <person name="Srinivasan J."/>
            <person name="Dillman A.R."/>
            <person name="Macchietto M.G."/>
            <person name="Heikkinen L."/>
            <person name="Lakso M."/>
            <person name="Fracchia K.M."/>
            <person name="Antoshechkin I."/>
            <person name="Mortazavi A."/>
            <person name="Wong G."/>
            <person name="Sternberg P.W."/>
        </authorList>
    </citation>
    <scope>NUCLEOTIDE SEQUENCE [LARGE SCALE GENOMIC DNA]</scope>
    <source>
        <strain evidence="11">MT8872</strain>
    </source>
</reference>
<dbReference type="GO" id="GO:0005868">
    <property type="term" value="C:cytoplasmic dynein complex"/>
    <property type="evidence" value="ECO:0007669"/>
    <property type="project" value="TreeGrafter"/>
</dbReference>
<dbReference type="Gene3D" id="3.30.740.10">
    <property type="entry name" value="Protein Inhibitor Of Neuronal Nitric Oxide Synthase"/>
    <property type="match status" value="1"/>
</dbReference>
<keyword evidence="5 10" id="KW-0493">Microtubule</keyword>
<keyword evidence="6" id="KW-0509">mRNA transport</keyword>
<protein>
    <recommendedName>
        <fullName evidence="10">Dynein light chain</fullName>
    </recommendedName>
</protein>
<dbReference type="GO" id="GO:0005874">
    <property type="term" value="C:microtubule"/>
    <property type="evidence" value="ECO:0007669"/>
    <property type="project" value="UniProtKB-KW"/>
</dbReference>
<dbReference type="GO" id="GO:0051028">
    <property type="term" value="P:mRNA transport"/>
    <property type="evidence" value="ECO:0007669"/>
    <property type="project" value="UniProtKB-KW"/>
</dbReference>
<dbReference type="Pfam" id="PF01221">
    <property type="entry name" value="Dynein_light"/>
    <property type="match status" value="1"/>
</dbReference>
<evidence type="ECO:0000256" key="9">
    <source>
        <dbReference type="ARBA" id="ARBA00023242"/>
    </source>
</evidence>
<evidence type="ECO:0000256" key="4">
    <source>
        <dbReference type="ARBA" id="ARBA00022490"/>
    </source>
</evidence>
<dbReference type="GO" id="GO:0007017">
    <property type="term" value="P:microtubule-based process"/>
    <property type="evidence" value="ECO:0007669"/>
    <property type="project" value="InterPro"/>
</dbReference>
<keyword evidence="11" id="KW-1185">Reference proteome</keyword>
<evidence type="ECO:0000256" key="8">
    <source>
        <dbReference type="ARBA" id="ARBA00023212"/>
    </source>
</evidence>
<dbReference type="GO" id="GO:0045505">
    <property type="term" value="F:dynein intermediate chain binding"/>
    <property type="evidence" value="ECO:0007669"/>
    <property type="project" value="TreeGrafter"/>
</dbReference>
<keyword evidence="4 10" id="KW-0963">Cytoplasm</keyword>
<evidence type="ECO:0000313" key="11">
    <source>
        <dbReference type="Proteomes" id="UP000492821"/>
    </source>
</evidence>
<evidence type="ECO:0000256" key="6">
    <source>
        <dbReference type="ARBA" id="ARBA00022816"/>
    </source>
</evidence>
<evidence type="ECO:0000256" key="3">
    <source>
        <dbReference type="ARBA" id="ARBA00022448"/>
    </source>
</evidence>
<comment type="subcellular location">
    <subcellularLocation>
        <location evidence="2 10">Cytoplasm</location>
        <location evidence="2 10">Cytoskeleton</location>
    </subcellularLocation>
    <subcellularLocation>
        <location evidence="1">Nucleus</location>
    </subcellularLocation>
</comment>
<accession>A0A7E4WAN0</accession>
<dbReference type="SUPFAM" id="SSF54648">
    <property type="entry name" value="DLC"/>
    <property type="match status" value="1"/>
</dbReference>
<comment type="similarity">
    <text evidence="10">Belongs to the dynein light chain family.</text>
</comment>
<name>A0A7E4WAN0_PANRE</name>
<keyword evidence="3" id="KW-0813">Transport</keyword>
<dbReference type="PANTHER" id="PTHR11886:SF35">
    <property type="entry name" value="DYNEIN LIGHT CHAIN"/>
    <property type="match status" value="1"/>
</dbReference>
<dbReference type="WBParaSite" id="Pan_g8954.t1">
    <property type="protein sequence ID" value="Pan_g8954.t1"/>
    <property type="gene ID" value="Pan_g8954"/>
</dbReference>
<dbReference type="PANTHER" id="PTHR11886">
    <property type="entry name" value="DYNEIN LIGHT CHAIN"/>
    <property type="match status" value="1"/>
</dbReference>
<dbReference type="SMART" id="SM01375">
    <property type="entry name" value="Dynein_light"/>
    <property type="match status" value="1"/>
</dbReference>